<reference evidence="4 5" key="1">
    <citation type="journal article" date="2020" name="Cell">
        <title>Large-Scale Comparative Analyses of Tick Genomes Elucidate Their Genetic Diversity and Vector Capacities.</title>
        <authorList>
            <consortium name="Tick Genome and Microbiome Consortium (TIGMIC)"/>
            <person name="Jia N."/>
            <person name="Wang J."/>
            <person name="Shi W."/>
            <person name="Du L."/>
            <person name="Sun Y."/>
            <person name="Zhan W."/>
            <person name="Jiang J.F."/>
            <person name="Wang Q."/>
            <person name="Zhang B."/>
            <person name="Ji P."/>
            <person name="Bell-Sakyi L."/>
            <person name="Cui X.M."/>
            <person name="Yuan T.T."/>
            <person name="Jiang B.G."/>
            <person name="Yang W.F."/>
            <person name="Lam T.T."/>
            <person name="Chang Q.C."/>
            <person name="Ding S.J."/>
            <person name="Wang X.J."/>
            <person name="Zhu J.G."/>
            <person name="Ruan X.D."/>
            <person name="Zhao L."/>
            <person name="Wei J.T."/>
            <person name="Ye R.Z."/>
            <person name="Que T.C."/>
            <person name="Du C.H."/>
            <person name="Zhou Y.H."/>
            <person name="Cheng J.X."/>
            <person name="Dai P.F."/>
            <person name="Guo W.B."/>
            <person name="Han X.H."/>
            <person name="Huang E.J."/>
            <person name="Li L.F."/>
            <person name="Wei W."/>
            <person name="Gao Y.C."/>
            <person name="Liu J.Z."/>
            <person name="Shao H.Z."/>
            <person name="Wang X."/>
            <person name="Wang C.C."/>
            <person name="Yang T.C."/>
            <person name="Huo Q.B."/>
            <person name="Li W."/>
            <person name="Chen H.Y."/>
            <person name="Chen S.E."/>
            <person name="Zhou L.G."/>
            <person name="Ni X.B."/>
            <person name="Tian J.H."/>
            <person name="Sheng Y."/>
            <person name="Liu T."/>
            <person name="Pan Y.S."/>
            <person name="Xia L.Y."/>
            <person name="Li J."/>
            <person name="Zhao F."/>
            <person name="Cao W.C."/>
        </authorList>
    </citation>
    <scope>NUCLEOTIDE SEQUENCE [LARGE SCALE GENOMIC DNA]</scope>
    <source>
        <strain evidence="4">HaeL-2018</strain>
    </source>
</reference>
<evidence type="ECO:0000259" key="3">
    <source>
        <dbReference type="Pfam" id="PF18201"/>
    </source>
</evidence>
<protein>
    <recommendedName>
        <fullName evidence="3">PIH1D1/2/3 CS-like domain-containing protein</fullName>
    </recommendedName>
</protein>
<dbReference type="EMBL" id="JABSTR010000010">
    <property type="protein sequence ID" value="KAH9379647.1"/>
    <property type="molecule type" value="Genomic_DNA"/>
</dbReference>
<sequence length="123" mass="13151">MTLQVASAGTSGGGDKGQPDTGGSVEGGSDEASYPTWRGSARLDLTRHSLPGQQDTVVARFSLPGVESSSSALTLDVGEDRMVLTSKEPKYSFDFYLPFSIDEEAAVAEFNRKHHTLCRPKVT</sequence>
<dbReference type="GO" id="GO:0005737">
    <property type="term" value="C:cytoplasm"/>
    <property type="evidence" value="ECO:0007669"/>
    <property type="project" value="TreeGrafter"/>
</dbReference>
<dbReference type="GO" id="GO:0006364">
    <property type="term" value="P:rRNA processing"/>
    <property type="evidence" value="ECO:0007669"/>
    <property type="project" value="TreeGrafter"/>
</dbReference>
<feature type="region of interest" description="Disordered" evidence="2">
    <location>
        <begin position="1"/>
        <end position="37"/>
    </location>
</feature>
<evidence type="ECO:0000256" key="2">
    <source>
        <dbReference type="SAM" id="MobiDB-lite"/>
    </source>
</evidence>
<evidence type="ECO:0000313" key="4">
    <source>
        <dbReference type="EMBL" id="KAH9379647.1"/>
    </source>
</evidence>
<comment type="similarity">
    <text evidence="1">Belongs to the PIH1 family.</text>
</comment>
<dbReference type="OrthoDB" id="5135119at2759"/>
<evidence type="ECO:0000313" key="5">
    <source>
        <dbReference type="Proteomes" id="UP000821853"/>
    </source>
</evidence>
<accession>A0A9J6GYZ2</accession>
<dbReference type="GO" id="GO:0097255">
    <property type="term" value="C:R2TP complex"/>
    <property type="evidence" value="ECO:0007669"/>
    <property type="project" value="TreeGrafter"/>
</dbReference>
<dbReference type="OMA" id="TWRGSAK"/>
<dbReference type="GO" id="GO:0000492">
    <property type="term" value="P:box C/D snoRNP assembly"/>
    <property type="evidence" value="ECO:0007669"/>
    <property type="project" value="TreeGrafter"/>
</dbReference>
<proteinExistence type="inferred from homology"/>
<dbReference type="PANTHER" id="PTHR22997:SF0">
    <property type="entry name" value="PIH1 DOMAIN-CONTAINING PROTEIN 1"/>
    <property type="match status" value="1"/>
</dbReference>
<gene>
    <name evidence="4" type="ORF">HPB48_009395</name>
</gene>
<dbReference type="InterPro" id="IPR050734">
    <property type="entry name" value="PIH1/Kintoun_subfamily"/>
</dbReference>
<dbReference type="AlphaFoldDB" id="A0A9J6GYZ2"/>
<feature type="domain" description="PIH1D1/2/3 CS-like" evidence="3">
    <location>
        <begin position="56"/>
        <end position="117"/>
    </location>
</feature>
<dbReference type="GO" id="GO:1990904">
    <property type="term" value="C:ribonucleoprotein complex"/>
    <property type="evidence" value="ECO:0007669"/>
    <property type="project" value="TreeGrafter"/>
</dbReference>
<comment type="caution">
    <text evidence="4">The sequence shown here is derived from an EMBL/GenBank/DDBJ whole genome shotgun (WGS) entry which is preliminary data.</text>
</comment>
<name>A0A9J6GYZ2_HAELO</name>
<dbReference type="PANTHER" id="PTHR22997">
    <property type="entry name" value="PIH1 DOMAIN-CONTAINING PROTEIN 1"/>
    <property type="match status" value="1"/>
</dbReference>
<organism evidence="4 5">
    <name type="scientific">Haemaphysalis longicornis</name>
    <name type="common">Bush tick</name>
    <dbReference type="NCBI Taxonomy" id="44386"/>
    <lineage>
        <taxon>Eukaryota</taxon>
        <taxon>Metazoa</taxon>
        <taxon>Ecdysozoa</taxon>
        <taxon>Arthropoda</taxon>
        <taxon>Chelicerata</taxon>
        <taxon>Arachnida</taxon>
        <taxon>Acari</taxon>
        <taxon>Parasitiformes</taxon>
        <taxon>Ixodida</taxon>
        <taxon>Ixodoidea</taxon>
        <taxon>Ixodidae</taxon>
        <taxon>Haemaphysalinae</taxon>
        <taxon>Haemaphysalis</taxon>
    </lineage>
</organism>
<keyword evidence="5" id="KW-1185">Reference proteome</keyword>
<evidence type="ECO:0000256" key="1">
    <source>
        <dbReference type="ARBA" id="ARBA00008511"/>
    </source>
</evidence>
<dbReference type="InterPro" id="IPR041442">
    <property type="entry name" value="PIH1D1/2/3_CS-like"/>
</dbReference>
<dbReference type="Pfam" id="PF18201">
    <property type="entry name" value="PIH1_CS"/>
    <property type="match status" value="1"/>
</dbReference>
<dbReference type="Proteomes" id="UP000821853">
    <property type="component" value="Chromosome 8"/>
</dbReference>
<dbReference type="VEuPathDB" id="VectorBase:HLOH_063574"/>